<evidence type="ECO:0000256" key="2">
    <source>
        <dbReference type="SAM" id="Phobius"/>
    </source>
</evidence>
<gene>
    <name evidence="3" type="ORF">N7509_007953</name>
</gene>
<keyword evidence="2" id="KW-0472">Membrane</keyword>
<evidence type="ECO:0000313" key="4">
    <source>
        <dbReference type="Proteomes" id="UP001147747"/>
    </source>
</evidence>
<protein>
    <submittedName>
        <fullName evidence="3">Uncharacterized protein</fullName>
    </submittedName>
</protein>
<dbReference type="InterPro" id="IPR028018">
    <property type="entry name" value="DUF4646"/>
</dbReference>
<comment type="caution">
    <text evidence="3">The sequence shown here is derived from an EMBL/GenBank/DDBJ whole genome shotgun (WGS) entry which is preliminary data.</text>
</comment>
<feature type="region of interest" description="Disordered" evidence="1">
    <location>
        <begin position="1"/>
        <end position="53"/>
    </location>
</feature>
<keyword evidence="2" id="KW-0812">Transmembrane</keyword>
<proteinExistence type="predicted"/>
<keyword evidence="2" id="KW-1133">Transmembrane helix</keyword>
<evidence type="ECO:0000256" key="1">
    <source>
        <dbReference type="SAM" id="MobiDB-lite"/>
    </source>
</evidence>
<name>A0A9W9VZV0_9EURO</name>
<feature type="transmembrane region" description="Helical" evidence="2">
    <location>
        <begin position="105"/>
        <end position="127"/>
    </location>
</feature>
<evidence type="ECO:0000313" key="3">
    <source>
        <dbReference type="EMBL" id="KAJ5392463.1"/>
    </source>
</evidence>
<reference evidence="3" key="1">
    <citation type="submission" date="2022-12" db="EMBL/GenBank/DDBJ databases">
        <authorList>
            <person name="Petersen C."/>
        </authorList>
    </citation>
    <scope>NUCLEOTIDE SEQUENCE</scope>
    <source>
        <strain evidence="3">IBT 29677</strain>
    </source>
</reference>
<dbReference type="Proteomes" id="UP001147747">
    <property type="component" value="Unassembled WGS sequence"/>
</dbReference>
<sequence length="232" mass="25602">METSRWPEALPPYEPSPDYNPTDEKKDQFLLEPDSSEPGFANSSTLSRGLQVPSRTAATSSGFAYPEELSRHEISQEKWTEFTAAICEEAKLSRQQWTTVVGKGLGTLALGGVMIGILGAIPAVLIAKHARRRQEQRNLIASMAGARGERLSRHLAHWNETFFRPRGVLIRVDLPDEYLDDMDIMDLHRGGSKKSDDRAREDAALKARIVIIPLGGSASGRSSSDDGRSQSR</sequence>
<dbReference type="GeneID" id="81371570"/>
<dbReference type="EMBL" id="JAPZBU010000008">
    <property type="protein sequence ID" value="KAJ5392463.1"/>
    <property type="molecule type" value="Genomic_DNA"/>
</dbReference>
<dbReference type="AlphaFoldDB" id="A0A9W9VZV0"/>
<dbReference type="Pfam" id="PF15496">
    <property type="entry name" value="DUF4646"/>
    <property type="match status" value="1"/>
</dbReference>
<keyword evidence="4" id="KW-1185">Reference proteome</keyword>
<accession>A0A9W9VZV0</accession>
<reference evidence="3" key="2">
    <citation type="journal article" date="2023" name="IMA Fungus">
        <title>Comparative genomic study of the Penicillium genus elucidates a diverse pangenome and 15 lateral gene transfer events.</title>
        <authorList>
            <person name="Petersen C."/>
            <person name="Sorensen T."/>
            <person name="Nielsen M.R."/>
            <person name="Sondergaard T.E."/>
            <person name="Sorensen J.L."/>
            <person name="Fitzpatrick D.A."/>
            <person name="Frisvad J.C."/>
            <person name="Nielsen K.L."/>
        </authorList>
    </citation>
    <scope>NUCLEOTIDE SEQUENCE</scope>
    <source>
        <strain evidence="3">IBT 29677</strain>
    </source>
</reference>
<organism evidence="3 4">
    <name type="scientific">Penicillium cosmopolitanum</name>
    <dbReference type="NCBI Taxonomy" id="1131564"/>
    <lineage>
        <taxon>Eukaryota</taxon>
        <taxon>Fungi</taxon>
        <taxon>Dikarya</taxon>
        <taxon>Ascomycota</taxon>
        <taxon>Pezizomycotina</taxon>
        <taxon>Eurotiomycetes</taxon>
        <taxon>Eurotiomycetidae</taxon>
        <taxon>Eurotiales</taxon>
        <taxon>Aspergillaceae</taxon>
        <taxon>Penicillium</taxon>
    </lineage>
</organism>
<dbReference type="RefSeq" id="XP_056488141.1">
    <property type="nucleotide sequence ID" value="XM_056632590.1"/>
</dbReference>
<feature type="compositionally biased region" description="Polar residues" evidence="1">
    <location>
        <begin position="41"/>
        <end position="53"/>
    </location>
</feature>
<dbReference type="OrthoDB" id="252020at2759"/>